<name>A0ABX3ESS7_9BACL</name>
<keyword evidence="2" id="KW-1185">Reference proteome</keyword>
<evidence type="ECO:0000313" key="1">
    <source>
        <dbReference type="EMBL" id="OKP87664.1"/>
    </source>
</evidence>
<dbReference type="InterPro" id="IPR047589">
    <property type="entry name" value="DUF11_rpt"/>
</dbReference>
<dbReference type="NCBIfam" id="TIGR01451">
    <property type="entry name" value="B_ant_repeat"/>
    <property type="match status" value="4"/>
</dbReference>
<protein>
    <recommendedName>
        <fullName evidence="3">DUF11 domain-containing protein</fullName>
    </recommendedName>
</protein>
<dbReference type="PANTHER" id="PTHR34819">
    <property type="entry name" value="LARGE CYSTEINE-RICH PERIPLASMIC PROTEIN OMCB"/>
    <property type="match status" value="1"/>
</dbReference>
<accession>A0ABX3ESS7</accession>
<dbReference type="InterPro" id="IPR051172">
    <property type="entry name" value="Chlamydia_OmcB"/>
</dbReference>
<evidence type="ECO:0000313" key="2">
    <source>
        <dbReference type="Proteomes" id="UP000186058"/>
    </source>
</evidence>
<dbReference type="RefSeq" id="WP_074107312.1">
    <property type="nucleotide sequence ID" value="NZ_LVWI01000034.1"/>
</dbReference>
<comment type="caution">
    <text evidence="1">The sequence shown here is derived from an EMBL/GenBank/DDBJ whole genome shotgun (WGS) entry which is preliminary data.</text>
</comment>
<proteinExistence type="predicted"/>
<dbReference type="Proteomes" id="UP000186058">
    <property type="component" value="Unassembled WGS sequence"/>
</dbReference>
<organism evidence="1 2">
    <name type="scientific">Paenibacillus helianthi</name>
    <dbReference type="NCBI Taxonomy" id="1349432"/>
    <lineage>
        <taxon>Bacteria</taxon>
        <taxon>Bacillati</taxon>
        <taxon>Bacillota</taxon>
        <taxon>Bacilli</taxon>
        <taxon>Bacillales</taxon>
        <taxon>Paenibacillaceae</taxon>
        <taxon>Paenibacillus</taxon>
    </lineage>
</organism>
<dbReference type="EMBL" id="LVWI01000034">
    <property type="protein sequence ID" value="OKP87664.1"/>
    <property type="molecule type" value="Genomic_DNA"/>
</dbReference>
<sequence length="555" mass="58631">MSSASPFQPVVTNQSKVFFRSAAGIDSITYSNKINTPIVGPVLSILKSADQTSASLGETLVYTFVARNEGNVSALATLIDAIPSGVSFMANSVLRDGVPLPGVSPSSGIPLGTIFPQTDVQIAFQVIVVALPPSLKLSNRAKAVYSFSTPEGRIVQGEVLSNQVTVALLSYQLSILLVASTSTTFIGDTVTYTLWLKNEGTRLLTDITATIPVTDGTVFLPGSVISGGIYSPDNDPAKGILVAPLGTGTTTEITYQVRVTSTPATSVLTTQAVVSYYTGGDTADTKSNTVNVTVVHSGLSVSLKVNKSNAAPGDHLRYVFTVSNSGNLAVDAVLADIMPDDTLFIWDSVNLNGTAQKGTHPREGIPLGTLRAGSAAIVDFLVSIPAETNIHQNPVIQNQGSVQYTYRLPDGRIVRETERSNTVVSLLFSPVISVQVTGEPPIAEPGGIAEFYISVTNSGNYPAEVSLIEIIPQGSTLATGYVTPETPYSGIIPLGTVQPGQTIQLSYVIRINPGYLGRALQGSLTALYMYTIDGHRYSGETRSNSYKMIIEEISE</sequence>
<evidence type="ECO:0008006" key="3">
    <source>
        <dbReference type="Google" id="ProtNLM"/>
    </source>
</evidence>
<gene>
    <name evidence="1" type="ORF">A3844_09625</name>
</gene>
<reference evidence="1 2" key="1">
    <citation type="submission" date="2016-03" db="EMBL/GenBank/DDBJ databases">
        <authorList>
            <person name="Sant'Anna F.H."/>
            <person name="Ambrosini A."/>
            <person name="Souza R."/>
            <person name="Bach E."/>
            <person name="Fernandes G."/>
            <person name="Balsanelli E."/>
            <person name="Baura V.A."/>
            <person name="Souza E.M."/>
            <person name="Passaglia L."/>
        </authorList>
    </citation>
    <scope>NUCLEOTIDE SEQUENCE [LARGE SCALE GENOMIC DNA]</scope>
    <source>
        <strain evidence="1 2">P26E</strain>
    </source>
</reference>